<dbReference type="OrthoDB" id="5851913at2759"/>
<evidence type="ECO:0000259" key="2">
    <source>
        <dbReference type="Pfam" id="PF05585"/>
    </source>
</evidence>
<dbReference type="Pfam" id="PF05585">
    <property type="entry name" value="DUF1758"/>
    <property type="match status" value="1"/>
</dbReference>
<dbReference type="PANTHER" id="PTHR47331:SF1">
    <property type="entry name" value="GAG-LIKE PROTEIN"/>
    <property type="match status" value="1"/>
</dbReference>
<dbReference type="PANTHER" id="PTHR47331">
    <property type="entry name" value="PHD-TYPE DOMAIN-CONTAINING PROTEIN"/>
    <property type="match status" value="1"/>
</dbReference>
<dbReference type="InterPro" id="IPR008737">
    <property type="entry name" value="DUF1758"/>
</dbReference>
<evidence type="ECO:0000313" key="3">
    <source>
        <dbReference type="EMBL" id="VDM99165.1"/>
    </source>
</evidence>
<dbReference type="AlphaFoldDB" id="A0A182EWE8"/>
<evidence type="ECO:0000313" key="4">
    <source>
        <dbReference type="Proteomes" id="UP000271087"/>
    </source>
</evidence>
<evidence type="ECO:0000313" key="5">
    <source>
        <dbReference type="WBParaSite" id="nOo.2.0.1.t12494-RA"/>
    </source>
</evidence>
<evidence type="ECO:0000256" key="1">
    <source>
        <dbReference type="SAM" id="MobiDB-lite"/>
    </source>
</evidence>
<dbReference type="STRING" id="42157.A0A182EWE8"/>
<sequence>MKEIGRLRLKPWKGQSVPTKGGTAGIVGCEPPIIPGEIGRKKPRNEGKPHKFPYNTRGETSALVAFKQPSTKNQKQGNDSKKVAVYKPGKPCIFCNKKHWDADCQEYPILKQRLERLGITKACLNCLHKGHETKDCNKIKRKCFYCKGPHNSAFCHTKYDIQDAGPSNQKTNPTTSTNSMTRKSNQGTKEILLLCKEITVGNPKTPEIQEKALALFDCGSQLSFVSKDLAKRLNLKGSEDEIRIASFGNKIRKPCLTTKAEIAARIGEKEVI</sequence>
<organism evidence="5">
    <name type="scientific">Onchocerca ochengi</name>
    <name type="common">Filarial nematode worm</name>
    <dbReference type="NCBI Taxonomy" id="42157"/>
    <lineage>
        <taxon>Eukaryota</taxon>
        <taxon>Metazoa</taxon>
        <taxon>Ecdysozoa</taxon>
        <taxon>Nematoda</taxon>
        <taxon>Chromadorea</taxon>
        <taxon>Rhabditida</taxon>
        <taxon>Spirurina</taxon>
        <taxon>Spiruromorpha</taxon>
        <taxon>Filarioidea</taxon>
        <taxon>Onchocercidae</taxon>
        <taxon>Onchocerca</taxon>
    </lineage>
</organism>
<proteinExistence type="predicted"/>
<protein>
    <submittedName>
        <fullName evidence="5">DUF1758 domain-containing protein</fullName>
    </submittedName>
</protein>
<dbReference type="EMBL" id="UYRW01010831">
    <property type="protein sequence ID" value="VDM99165.1"/>
    <property type="molecule type" value="Genomic_DNA"/>
</dbReference>
<name>A0A182EWE8_ONCOC</name>
<keyword evidence="4" id="KW-1185">Reference proteome</keyword>
<dbReference type="Proteomes" id="UP000271087">
    <property type="component" value="Unassembled WGS sequence"/>
</dbReference>
<accession>A0A182EWE8</accession>
<reference evidence="5" key="1">
    <citation type="submission" date="2016-06" db="UniProtKB">
        <authorList>
            <consortium name="WormBaseParasite"/>
        </authorList>
    </citation>
    <scope>IDENTIFICATION</scope>
</reference>
<gene>
    <name evidence="3" type="ORF">NOO_LOCUS12494</name>
</gene>
<feature type="region of interest" description="Disordered" evidence="1">
    <location>
        <begin position="37"/>
        <end position="56"/>
    </location>
</feature>
<reference evidence="3 4" key="2">
    <citation type="submission" date="2018-08" db="EMBL/GenBank/DDBJ databases">
        <authorList>
            <person name="Laetsch R D."/>
            <person name="Stevens L."/>
            <person name="Kumar S."/>
            <person name="Blaxter L. M."/>
        </authorList>
    </citation>
    <scope>NUCLEOTIDE SEQUENCE [LARGE SCALE GENOMIC DNA]</scope>
</reference>
<dbReference type="WBParaSite" id="nOo.2.0.1.t12494-RA">
    <property type="protein sequence ID" value="nOo.2.0.1.t12494-RA"/>
    <property type="gene ID" value="nOo.2.0.1.g12494"/>
</dbReference>
<feature type="compositionally biased region" description="Basic and acidic residues" evidence="1">
    <location>
        <begin position="38"/>
        <end position="49"/>
    </location>
</feature>
<feature type="domain" description="DUF1758" evidence="2">
    <location>
        <begin position="199"/>
        <end position="250"/>
    </location>
</feature>